<reference evidence="2 3" key="1">
    <citation type="submission" date="2020-08" db="EMBL/GenBank/DDBJ databases">
        <title>Sequencing the genomes of 1000 actinobacteria strains.</title>
        <authorList>
            <person name="Klenk H.-P."/>
        </authorList>
    </citation>
    <scope>NUCLEOTIDE SEQUENCE [LARGE SCALE GENOMIC DNA]</scope>
    <source>
        <strain evidence="2 3">DSM 45362</strain>
    </source>
</reference>
<keyword evidence="2" id="KW-0808">Transferase</keyword>
<name>A0A841BPJ7_9ACTN</name>
<evidence type="ECO:0000313" key="2">
    <source>
        <dbReference type="EMBL" id="MBB5869605.1"/>
    </source>
</evidence>
<keyword evidence="2" id="KW-0418">Kinase</keyword>
<dbReference type="EC" id="2.7.11.1" evidence="2"/>
<dbReference type="GO" id="GO:0004674">
    <property type="term" value="F:protein serine/threonine kinase activity"/>
    <property type="evidence" value="ECO:0007669"/>
    <property type="project" value="UniProtKB-EC"/>
</dbReference>
<gene>
    <name evidence="2" type="ORF">F4553_002984</name>
</gene>
<evidence type="ECO:0000313" key="3">
    <source>
        <dbReference type="Proteomes" id="UP000587527"/>
    </source>
</evidence>
<accession>A0A841BPJ7</accession>
<dbReference type="EMBL" id="JACHMN010000002">
    <property type="protein sequence ID" value="MBB5869605.1"/>
    <property type="molecule type" value="Genomic_DNA"/>
</dbReference>
<dbReference type="Proteomes" id="UP000587527">
    <property type="component" value="Unassembled WGS sequence"/>
</dbReference>
<comment type="caution">
    <text evidence="2">The sequence shown here is derived from an EMBL/GenBank/DDBJ whole genome shotgun (WGS) entry which is preliminary data.</text>
</comment>
<organism evidence="2 3">
    <name type="scientific">Allocatelliglobosispora scoriae</name>
    <dbReference type="NCBI Taxonomy" id="643052"/>
    <lineage>
        <taxon>Bacteria</taxon>
        <taxon>Bacillati</taxon>
        <taxon>Actinomycetota</taxon>
        <taxon>Actinomycetes</taxon>
        <taxon>Micromonosporales</taxon>
        <taxon>Micromonosporaceae</taxon>
        <taxon>Allocatelliglobosispora</taxon>
    </lineage>
</organism>
<dbReference type="AlphaFoldDB" id="A0A841BPJ7"/>
<keyword evidence="3" id="KW-1185">Reference proteome</keyword>
<proteinExistence type="predicted"/>
<protein>
    <submittedName>
        <fullName evidence="2">Serine/threonine-protein kinase</fullName>
        <ecNumber evidence="2">2.7.11.1</ecNumber>
    </submittedName>
</protein>
<keyword evidence="1" id="KW-0732">Signal</keyword>
<evidence type="ECO:0000256" key="1">
    <source>
        <dbReference type="SAM" id="SignalP"/>
    </source>
</evidence>
<sequence length="222" mass="21357">MKRNTPLITLLVGAAIAVGLIAASSIATAQDFQRQAGADGDPVVVATTQAAPTAAASSAAPAPATVNAVWAGSTNGGAASIAISVKDGVAVAYLCDGRRAEAWLQGTAADGKLALTGAKGAALTGTFGGGKATGTVTAAGRTFTFTAPAVSKPSGLYRAVAQVRNAKVVGGWIVLPDGSQVGVVTTDGEPAPAPPIDPATGAVTVGGEPITAAPVDGSLTAN</sequence>
<dbReference type="RefSeq" id="WP_184836338.1">
    <property type="nucleotide sequence ID" value="NZ_JACHMN010000002.1"/>
</dbReference>
<feature type="chain" id="PRO_5032715733" evidence="1">
    <location>
        <begin position="30"/>
        <end position="222"/>
    </location>
</feature>
<feature type="signal peptide" evidence="1">
    <location>
        <begin position="1"/>
        <end position="29"/>
    </location>
</feature>